<feature type="repeat" description="ANK" evidence="3">
    <location>
        <begin position="2"/>
        <end position="24"/>
    </location>
</feature>
<dbReference type="InterPro" id="IPR036770">
    <property type="entry name" value="Ankyrin_rpt-contain_sf"/>
</dbReference>
<dbReference type="AlphaFoldDB" id="A0A9W9EXU3"/>
<comment type="caution">
    <text evidence="5">The sequence shown here is derived from an EMBL/GenBank/DDBJ whole genome shotgun (WGS) entry which is preliminary data.</text>
</comment>
<keyword evidence="6" id="KW-1185">Reference proteome</keyword>
<evidence type="ECO:0000313" key="6">
    <source>
        <dbReference type="Proteomes" id="UP001149074"/>
    </source>
</evidence>
<dbReference type="OrthoDB" id="366390at2759"/>
<name>A0A9W9EXU3_9EURO</name>
<dbReference type="EMBL" id="JAPQKI010000009">
    <property type="protein sequence ID" value="KAJ5089874.1"/>
    <property type="molecule type" value="Genomic_DNA"/>
</dbReference>
<protein>
    <recommendedName>
        <fullName evidence="7">Ankyrin</fullName>
    </recommendedName>
</protein>
<keyword evidence="1" id="KW-0677">Repeat</keyword>
<sequence length="139" mass="15475">MDGFTPFHLVSEVGNLKIMKLLLSSHQASQTSLDLRDKFDRTPLFYAAARGSADVVEVILPHSSIHLKDRYGATPIFAADINGHEEIFKQLVSLIKRQVDFEDGLDRTLLWWAAGTGQTTNERSCPSAHSETGHSRPEN</sequence>
<gene>
    <name evidence="5" type="ORF">N7532_008558</name>
</gene>
<reference evidence="5" key="1">
    <citation type="submission" date="2022-11" db="EMBL/GenBank/DDBJ databases">
        <authorList>
            <person name="Petersen C."/>
        </authorList>
    </citation>
    <scope>NUCLEOTIDE SEQUENCE</scope>
    <source>
        <strain evidence="5">IBT 30761</strain>
    </source>
</reference>
<reference evidence="5" key="2">
    <citation type="journal article" date="2023" name="IMA Fungus">
        <title>Comparative genomic study of the Penicillium genus elucidates a diverse pangenome and 15 lateral gene transfer events.</title>
        <authorList>
            <person name="Petersen C."/>
            <person name="Sorensen T."/>
            <person name="Nielsen M.R."/>
            <person name="Sondergaard T.E."/>
            <person name="Sorensen J.L."/>
            <person name="Fitzpatrick D.A."/>
            <person name="Frisvad J.C."/>
            <person name="Nielsen K.L."/>
        </authorList>
    </citation>
    <scope>NUCLEOTIDE SEQUENCE</scope>
    <source>
        <strain evidence="5">IBT 30761</strain>
    </source>
</reference>
<evidence type="ECO:0000256" key="1">
    <source>
        <dbReference type="ARBA" id="ARBA00022737"/>
    </source>
</evidence>
<dbReference type="PROSITE" id="PS50088">
    <property type="entry name" value="ANK_REPEAT"/>
    <property type="match status" value="1"/>
</dbReference>
<dbReference type="Gene3D" id="1.25.40.20">
    <property type="entry name" value="Ankyrin repeat-containing domain"/>
    <property type="match status" value="1"/>
</dbReference>
<keyword evidence="2 3" id="KW-0040">ANK repeat</keyword>
<accession>A0A9W9EXU3</accession>
<dbReference type="GeneID" id="81360029"/>
<evidence type="ECO:0000313" key="5">
    <source>
        <dbReference type="EMBL" id="KAJ5089874.1"/>
    </source>
</evidence>
<evidence type="ECO:0000256" key="4">
    <source>
        <dbReference type="SAM" id="MobiDB-lite"/>
    </source>
</evidence>
<dbReference type="Pfam" id="PF12796">
    <property type="entry name" value="Ank_2"/>
    <property type="match status" value="1"/>
</dbReference>
<dbReference type="PROSITE" id="PS50297">
    <property type="entry name" value="ANK_REP_REGION"/>
    <property type="match status" value="1"/>
</dbReference>
<evidence type="ECO:0000256" key="3">
    <source>
        <dbReference type="PROSITE-ProRule" id="PRU00023"/>
    </source>
</evidence>
<organism evidence="5 6">
    <name type="scientific">Penicillium argentinense</name>
    <dbReference type="NCBI Taxonomy" id="1131581"/>
    <lineage>
        <taxon>Eukaryota</taxon>
        <taxon>Fungi</taxon>
        <taxon>Dikarya</taxon>
        <taxon>Ascomycota</taxon>
        <taxon>Pezizomycotina</taxon>
        <taxon>Eurotiomycetes</taxon>
        <taxon>Eurotiomycetidae</taxon>
        <taxon>Eurotiales</taxon>
        <taxon>Aspergillaceae</taxon>
        <taxon>Penicillium</taxon>
    </lineage>
</organism>
<feature type="region of interest" description="Disordered" evidence="4">
    <location>
        <begin position="118"/>
        <end position="139"/>
    </location>
</feature>
<feature type="compositionally biased region" description="Polar residues" evidence="4">
    <location>
        <begin position="118"/>
        <end position="130"/>
    </location>
</feature>
<dbReference type="SUPFAM" id="SSF48403">
    <property type="entry name" value="Ankyrin repeat"/>
    <property type="match status" value="1"/>
</dbReference>
<evidence type="ECO:0000256" key="2">
    <source>
        <dbReference type="ARBA" id="ARBA00023043"/>
    </source>
</evidence>
<proteinExistence type="predicted"/>
<dbReference type="PANTHER" id="PTHR24198">
    <property type="entry name" value="ANKYRIN REPEAT AND PROTEIN KINASE DOMAIN-CONTAINING PROTEIN"/>
    <property type="match status" value="1"/>
</dbReference>
<evidence type="ECO:0008006" key="7">
    <source>
        <dbReference type="Google" id="ProtNLM"/>
    </source>
</evidence>
<dbReference type="Proteomes" id="UP001149074">
    <property type="component" value="Unassembled WGS sequence"/>
</dbReference>
<dbReference type="RefSeq" id="XP_056471856.1">
    <property type="nucleotide sequence ID" value="XM_056621050.1"/>
</dbReference>
<dbReference type="PANTHER" id="PTHR24198:SF194">
    <property type="entry name" value="INVERSIN-A"/>
    <property type="match status" value="1"/>
</dbReference>
<dbReference type="SMART" id="SM00248">
    <property type="entry name" value="ANK"/>
    <property type="match status" value="3"/>
</dbReference>
<dbReference type="InterPro" id="IPR002110">
    <property type="entry name" value="Ankyrin_rpt"/>
</dbReference>